<gene>
    <name evidence="2" type="ordered locus">Snov_0667</name>
</gene>
<dbReference type="Gene3D" id="1.10.1750.10">
    <property type="match status" value="1"/>
</dbReference>
<accession>D7A4V1</accession>
<proteinExistence type="predicted"/>
<dbReference type="Proteomes" id="UP000006633">
    <property type="component" value="Chromosome"/>
</dbReference>
<dbReference type="GO" id="GO:0043565">
    <property type="term" value="F:sequence-specific DNA binding"/>
    <property type="evidence" value="ECO:0007669"/>
    <property type="project" value="InterPro"/>
</dbReference>
<dbReference type="EMBL" id="CP002026">
    <property type="protein sequence ID" value="ADH87999.1"/>
    <property type="molecule type" value="Genomic_DNA"/>
</dbReference>
<dbReference type="eggNOG" id="COG0593">
    <property type="taxonomic scope" value="Bacteria"/>
</dbReference>
<dbReference type="AlphaFoldDB" id="D7A4V1"/>
<dbReference type="SUPFAM" id="SSF48295">
    <property type="entry name" value="TrpR-like"/>
    <property type="match status" value="1"/>
</dbReference>
<dbReference type="InterPro" id="IPR013159">
    <property type="entry name" value="DnaA_C"/>
</dbReference>
<dbReference type="GO" id="GO:0005524">
    <property type="term" value="F:ATP binding"/>
    <property type="evidence" value="ECO:0007669"/>
    <property type="project" value="InterPro"/>
</dbReference>
<reference evidence="2 3" key="1">
    <citation type="journal article" date="2012" name="Stand. Genomic Sci.">
        <title>Complete genome sequence of the facultatively chemolithoautotrophic and methylotrophic alpha Proteobacterium Starkeya novella type strain (ATCC 8093(T)).</title>
        <authorList>
            <person name="Kappler U."/>
            <person name="Davenport K."/>
            <person name="Beatson S."/>
            <person name="Lucas S."/>
            <person name="Lapidus A."/>
            <person name="Copeland A."/>
            <person name="Berry K.W."/>
            <person name="Glavina Del Rio T."/>
            <person name="Hammon N."/>
            <person name="Dalin E."/>
            <person name="Tice H."/>
            <person name="Pitluck S."/>
            <person name="Richardson P."/>
            <person name="Bruce D."/>
            <person name="Goodwin L.A."/>
            <person name="Han C."/>
            <person name="Tapia R."/>
            <person name="Detter J.C."/>
            <person name="Chang Y.J."/>
            <person name="Jeffries C.D."/>
            <person name="Land M."/>
            <person name="Hauser L."/>
            <person name="Kyrpides N.C."/>
            <person name="Goker M."/>
            <person name="Ivanova N."/>
            <person name="Klenk H.P."/>
            <person name="Woyke T."/>
        </authorList>
    </citation>
    <scope>NUCLEOTIDE SEQUENCE [LARGE SCALE GENOMIC DNA]</scope>
    <source>
        <strain evidence="3">ATCC 8093 / DSM 506 / JCM 20403 / CCM 1077 / IAM 12100 / NBRC 12443 / NCIMB 10456</strain>
    </source>
</reference>
<evidence type="ECO:0000313" key="2">
    <source>
        <dbReference type="EMBL" id="ADH87999.1"/>
    </source>
</evidence>
<protein>
    <submittedName>
        <fullName evidence="2">Chromosomal replication initiator DnaA domain protein</fullName>
    </submittedName>
</protein>
<feature type="domain" description="Chromosomal replication initiator DnaA C-terminal" evidence="1">
    <location>
        <begin position="30"/>
        <end position="99"/>
    </location>
</feature>
<dbReference type="GO" id="GO:0006275">
    <property type="term" value="P:regulation of DNA replication"/>
    <property type="evidence" value="ECO:0007669"/>
    <property type="project" value="InterPro"/>
</dbReference>
<dbReference type="KEGG" id="sno:Snov_0667"/>
<organism evidence="2 3">
    <name type="scientific">Ancylobacter novellus (strain ATCC 8093 / DSM 506 / JCM 20403 / CCM 1077 / IAM 12100 / NBRC 12443 / NCIMB 10456)</name>
    <name type="common">Starkeya novella</name>
    <dbReference type="NCBI Taxonomy" id="639283"/>
    <lineage>
        <taxon>Bacteria</taxon>
        <taxon>Pseudomonadati</taxon>
        <taxon>Pseudomonadota</taxon>
        <taxon>Alphaproteobacteria</taxon>
        <taxon>Hyphomicrobiales</taxon>
        <taxon>Xanthobacteraceae</taxon>
        <taxon>Ancylobacter</taxon>
    </lineage>
</organism>
<evidence type="ECO:0000259" key="1">
    <source>
        <dbReference type="SMART" id="SM00760"/>
    </source>
</evidence>
<dbReference type="SMART" id="SM00760">
    <property type="entry name" value="Bac_DnaA_C"/>
    <property type="match status" value="1"/>
</dbReference>
<dbReference type="Pfam" id="PF08299">
    <property type="entry name" value="Bac_DnaA_C"/>
    <property type="match status" value="1"/>
</dbReference>
<dbReference type="HOGENOM" id="CLU_155872_1_0_5"/>
<dbReference type="STRING" id="639283.Snov_0667"/>
<evidence type="ECO:0000313" key="3">
    <source>
        <dbReference type="Proteomes" id="UP000006633"/>
    </source>
</evidence>
<dbReference type="GO" id="GO:0006270">
    <property type="term" value="P:DNA replication initiation"/>
    <property type="evidence" value="ECO:0007669"/>
    <property type="project" value="InterPro"/>
</dbReference>
<name>D7A4V1_ANCN5</name>
<dbReference type="CDD" id="cd06571">
    <property type="entry name" value="Bac_DnaA_C"/>
    <property type="match status" value="1"/>
</dbReference>
<dbReference type="InterPro" id="IPR010921">
    <property type="entry name" value="Trp_repressor/repl_initiator"/>
</dbReference>
<sequence>MITFGINNRLKFLLRSLPMIRSPDPAGAGPCLVAARFAAEAVQVPFDALMHEGRRDRRCSSARALAMYLAHVGLGLSMSRVARDFGRHRSTVAHACRMIEERREVAGWNDHVAALEDEVRGALARGGVHG</sequence>
<keyword evidence="3" id="KW-1185">Reference proteome</keyword>